<dbReference type="Gramene" id="TraesNOR6B03G03609910.1">
    <property type="protein sequence ID" value="TraesNOR6B03G03609910.1"/>
    <property type="gene ID" value="TraesNOR6B03G03609910"/>
</dbReference>
<sequence length="361" mass="40283">MGETEMDSMQMDAGSTSKDRAVGKRKKRVPRIGKKAEEPSVRKTVKETRRRPPPVYKVTLPVFERHRFEFNKWWMQLWGDLIGSMENKTTIPSARFTDVASGMSSGCPVTTLQPFEVKISPKENSGLTWPLHVYGYVAARDLVDYKRNIIFERGRDNCQIITDGFPYLALTGPARAVVLDDPVYFEIDLKVKGIGQSEDQDLIFVADSFSNPQPLESALFNRAFTGKISTVELTFGQIIKSVEAAVSMKVVHGSWPDGFRGCFAAKTASINDFTIGLLVIGDNGLPRADDGTIKLQRHVVCAEIGQGDYLEVFVRAYGVGGQQLYDTIYFTPQERGRLKGALNVDTCEIEVTISWSLIMSF</sequence>
<dbReference type="Gramene" id="TraesCAD_scaffold_060437_01G000100.1">
    <property type="protein sequence ID" value="TraesCAD_scaffold_060437_01G000100.1"/>
    <property type="gene ID" value="TraesCAD_scaffold_060437_01G000100"/>
</dbReference>
<dbReference type="Gramene" id="TraesSTA6B03G03563630.1">
    <property type="protein sequence ID" value="TraesSTA6B03G03563630.1"/>
    <property type="gene ID" value="TraesSTA6B03G03563630"/>
</dbReference>
<accession>A0A3B6PQV7</accession>
<dbReference type="GeneID" id="123134409"/>
<dbReference type="Gramene" id="TraesROB_scaffold_039506_01G000100.1">
    <property type="protein sequence ID" value="TraesROB_scaffold_039506_01G000100.1"/>
    <property type="gene ID" value="TraesROB_scaffold_039506_01G000100"/>
</dbReference>
<dbReference type="EnsemblPlants" id="TraesCS6B02G305900.1">
    <property type="protein sequence ID" value="TraesCS6B02G305900.1"/>
    <property type="gene ID" value="TraesCS6B02G305900"/>
</dbReference>
<dbReference type="Gramene" id="TraesCS6B03G0878700.1">
    <property type="protein sequence ID" value="TraesCS6B03G0878700.1.CDS"/>
    <property type="gene ID" value="TraesCS6B03G0878700"/>
</dbReference>
<feature type="domain" description="DUF6598" evidence="2">
    <location>
        <begin position="112"/>
        <end position="353"/>
    </location>
</feature>
<dbReference type="Gramene" id="TraesJUL6B03G03604190.1">
    <property type="protein sequence ID" value="TraesJUL6B03G03604190.1"/>
    <property type="gene ID" value="TraesJUL6B03G03604190"/>
</dbReference>
<dbReference type="PANTHER" id="PTHR33065:SF110">
    <property type="entry name" value="DUF6598 DOMAIN-CONTAINING PROTEIN"/>
    <property type="match status" value="1"/>
</dbReference>
<dbReference type="Gramene" id="TraesLDM6B03G03575790.1">
    <property type="protein sequence ID" value="TraesLDM6B03G03575790.1"/>
    <property type="gene ID" value="TraesLDM6B03G03575790"/>
</dbReference>
<dbReference type="InterPro" id="IPR046533">
    <property type="entry name" value="DUF6598"/>
</dbReference>
<dbReference type="Gramene" id="TraesWEE_scaffold_035400_01G000100.1">
    <property type="protein sequence ID" value="TraesWEE_scaffold_035400_01G000100.1"/>
    <property type="gene ID" value="TraesWEE_scaffold_035400_01G000100"/>
</dbReference>
<reference evidence="3" key="1">
    <citation type="submission" date="2018-08" db="EMBL/GenBank/DDBJ databases">
        <authorList>
            <person name="Rossello M."/>
        </authorList>
    </citation>
    <scope>NUCLEOTIDE SEQUENCE [LARGE SCALE GENOMIC DNA]</scope>
    <source>
        <strain evidence="3">cv. Chinese Spring</strain>
    </source>
</reference>
<dbReference type="AlphaFoldDB" id="A0A3B6PQV7"/>
<dbReference type="Proteomes" id="UP000019116">
    <property type="component" value="Chromosome 6B"/>
</dbReference>
<dbReference type="Gramene" id="TraesMAC6B03G03573190.1">
    <property type="protein sequence ID" value="TraesMAC6B03G03573190.1"/>
    <property type="gene ID" value="TraesMAC6B03G03573190"/>
</dbReference>
<reference evidence="3" key="2">
    <citation type="submission" date="2018-10" db="UniProtKB">
        <authorList>
            <consortium name="EnsemblPlants"/>
        </authorList>
    </citation>
    <scope>IDENTIFICATION</scope>
</reference>
<dbReference type="OrthoDB" id="586448at2759"/>
<proteinExistence type="predicted"/>
<evidence type="ECO:0000313" key="4">
    <source>
        <dbReference type="Proteomes" id="UP000019116"/>
    </source>
</evidence>
<name>A0A3B6PQV7_WHEAT</name>
<feature type="region of interest" description="Disordered" evidence="1">
    <location>
        <begin position="1"/>
        <end position="48"/>
    </location>
</feature>
<dbReference type="Gramene" id="TraesCLE_scaffold_071801_01G000100.1">
    <property type="protein sequence ID" value="TraesCLE_scaffold_071801_01G000100.1"/>
    <property type="gene ID" value="TraesCLE_scaffold_071801_01G000100"/>
</dbReference>
<dbReference type="Gramene" id="TraesSYM6B03G03515770.1">
    <property type="protein sequence ID" value="TraesSYM6B03G03515770.1"/>
    <property type="gene ID" value="TraesSYM6B03G03515770"/>
</dbReference>
<dbReference type="Gramene" id="TraesLAC6B03G03528530.1">
    <property type="protein sequence ID" value="TraesLAC6B03G03528530.1"/>
    <property type="gene ID" value="TraesLAC6B03G03528530"/>
</dbReference>
<protein>
    <recommendedName>
        <fullName evidence="2">DUF6598 domain-containing protein</fullName>
    </recommendedName>
</protein>
<dbReference type="Pfam" id="PF20241">
    <property type="entry name" value="DUF6598"/>
    <property type="match status" value="1"/>
</dbReference>
<keyword evidence="4" id="KW-1185">Reference proteome</keyword>
<dbReference type="PANTHER" id="PTHR33065">
    <property type="entry name" value="OS07G0486400 PROTEIN"/>
    <property type="match status" value="1"/>
</dbReference>
<gene>
    <name evidence="3" type="primary">LOC123134409</name>
</gene>
<dbReference type="Gramene" id="TraesCS6B02G305900.1">
    <property type="protein sequence ID" value="TraesCS6B02G305900.1"/>
    <property type="gene ID" value="TraesCS6B02G305900"/>
</dbReference>
<evidence type="ECO:0000313" key="3">
    <source>
        <dbReference type="EnsemblPlants" id="TraesCS6B02G305900.1"/>
    </source>
</evidence>
<organism evidence="3">
    <name type="scientific">Triticum aestivum</name>
    <name type="common">Wheat</name>
    <dbReference type="NCBI Taxonomy" id="4565"/>
    <lineage>
        <taxon>Eukaryota</taxon>
        <taxon>Viridiplantae</taxon>
        <taxon>Streptophyta</taxon>
        <taxon>Embryophyta</taxon>
        <taxon>Tracheophyta</taxon>
        <taxon>Spermatophyta</taxon>
        <taxon>Magnoliopsida</taxon>
        <taxon>Liliopsida</taxon>
        <taxon>Poales</taxon>
        <taxon>Poaceae</taxon>
        <taxon>BOP clade</taxon>
        <taxon>Pooideae</taxon>
        <taxon>Triticodae</taxon>
        <taxon>Triticeae</taxon>
        <taxon>Triticinae</taxon>
        <taxon>Triticum</taxon>
    </lineage>
</organism>
<evidence type="ECO:0000256" key="1">
    <source>
        <dbReference type="SAM" id="MobiDB-lite"/>
    </source>
</evidence>
<evidence type="ECO:0000259" key="2">
    <source>
        <dbReference type="Pfam" id="PF20241"/>
    </source>
</evidence>
<dbReference type="RefSeq" id="XP_044409606.1">
    <property type="nucleotide sequence ID" value="XM_044553671.1"/>
</dbReference>
<dbReference type="OMA" id="DTCEIEV"/>
<dbReference type="KEGG" id="taes:123134409"/>
<feature type="compositionally biased region" description="Basic residues" evidence="1">
    <location>
        <begin position="23"/>
        <end position="33"/>
    </location>
</feature>
<feature type="compositionally biased region" description="Basic and acidic residues" evidence="1">
    <location>
        <begin position="34"/>
        <end position="47"/>
    </location>
</feature>